<proteinExistence type="predicted"/>
<feature type="region of interest" description="Disordered" evidence="1">
    <location>
        <begin position="1"/>
        <end position="20"/>
    </location>
</feature>
<gene>
    <name evidence="3" type="ORF">RFI_03884</name>
</gene>
<name>X6P6H7_RETFI</name>
<keyword evidence="2" id="KW-0472">Membrane</keyword>
<evidence type="ECO:0000313" key="3">
    <source>
        <dbReference type="EMBL" id="ETO33222.1"/>
    </source>
</evidence>
<dbReference type="AlphaFoldDB" id="X6P6H7"/>
<protein>
    <recommendedName>
        <fullName evidence="5">SAM domain-containing protein</fullName>
    </recommendedName>
</protein>
<accession>X6P6H7</accession>
<dbReference type="EMBL" id="ASPP01003578">
    <property type="protein sequence ID" value="ETO33222.1"/>
    <property type="molecule type" value="Genomic_DNA"/>
</dbReference>
<evidence type="ECO:0008006" key="5">
    <source>
        <dbReference type="Google" id="ProtNLM"/>
    </source>
</evidence>
<reference evidence="3 4" key="1">
    <citation type="journal article" date="2013" name="Curr. Biol.">
        <title>The Genome of the Foraminiferan Reticulomyxa filosa.</title>
        <authorList>
            <person name="Glockner G."/>
            <person name="Hulsmann N."/>
            <person name="Schleicher M."/>
            <person name="Noegel A.A."/>
            <person name="Eichinger L."/>
            <person name="Gallinger C."/>
            <person name="Pawlowski J."/>
            <person name="Sierra R."/>
            <person name="Euteneuer U."/>
            <person name="Pillet L."/>
            <person name="Moustafa A."/>
            <person name="Platzer M."/>
            <person name="Groth M."/>
            <person name="Szafranski K."/>
            <person name="Schliwa M."/>
        </authorList>
    </citation>
    <scope>NUCLEOTIDE SEQUENCE [LARGE SCALE GENOMIC DNA]</scope>
</reference>
<keyword evidence="4" id="KW-1185">Reference proteome</keyword>
<keyword evidence="2" id="KW-1133">Transmembrane helix</keyword>
<evidence type="ECO:0000256" key="1">
    <source>
        <dbReference type="SAM" id="MobiDB-lite"/>
    </source>
</evidence>
<dbReference type="Proteomes" id="UP000023152">
    <property type="component" value="Unassembled WGS sequence"/>
</dbReference>
<evidence type="ECO:0000313" key="4">
    <source>
        <dbReference type="Proteomes" id="UP000023152"/>
    </source>
</evidence>
<feature type="region of interest" description="Disordered" evidence="1">
    <location>
        <begin position="168"/>
        <end position="192"/>
    </location>
</feature>
<sequence>MPTQISTSNPTTSISSPTTSSFISTSLSSIAYTSADSGLGSESKQSKSIQTARLTGAVIGVGSTVFIFFICLIVFIVYSKRKKKANDVLAQKEIIMSNTNPPRRTTISLYEKEGARDDGNSVMKGTKTIQGPALDENVQKVIEDIIISDLANADDIASKALPDVPALSNEAEGEETAIEGEGPTPGNDEREEDSIELREIATTISEDKDLLEFLKEIGLQQYYDKMCKHGWTLNRLLDSYDGTFQSMEQLKTAMNKNFHMPLRERIHLSASIKNKKIQISQEEENL</sequence>
<feature type="transmembrane region" description="Helical" evidence="2">
    <location>
        <begin position="54"/>
        <end position="78"/>
    </location>
</feature>
<organism evidence="3 4">
    <name type="scientific">Reticulomyxa filosa</name>
    <dbReference type="NCBI Taxonomy" id="46433"/>
    <lineage>
        <taxon>Eukaryota</taxon>
        <taxon>Sar</taxon>
        <taxon>Rhizaria</taxon>
        <taxon>Retaria</taxon>
        <taxon>Foraminifera</taxon>
        <taxon>Monothalamids</taxon>
        <taxon>Reticulomyxidae</taxon>
        <taxon>Reticulomyxa</taxon>
    </lineage>
</organism>
<keyword evidence="2" id="KW-0812">Transmembrane</keyword>
<comment type="caution">
    <text evidence="3">The sequence shown here is derived from an EMBL/GenBank/DDBJ whole genome shotgun (WGS) entry which is preliminary data.</text>
</comment>
<evidence type="ECO:0000256" key="2">
    <source>
        <dbReference type="SAM" id="Phobius"/>
    </source>
</evidence>